<dbReference type="NCBIfam" id="NF047398">
    <property type="entry name" value="AAA_KGGVGR"/>
    <property type="match status" value="1"/>
</dbReference>
<dbReference type="Pfam" id="PF13374">
    <property type="entry name" value="TPR_10"/>
    <property type="match status" value="1"/>
</dbReference>
<sequence>MTLDRGRNGRIVTFYSYKGGTGRTMALANIAWIMAGQGLRVLIIDWDLESPGLHRYFHPFLEDKMLRHTPGLINLIQRYGELPLSQPLPTPDADDRFDQATRIEGFLAPVKWRFPGGGKIDLMPAGQQDEYYATVVSEFEWANFYNRLAGGKFLQALRHRLRRSYDYVLIDSRTGLSDTAGICTVVLPDCVVDGFTLSNQAIEGAFSVARSIQSARERDPIRIYPVPMRVDDYEHPKRERGLEIARARFHAIAPDDPLYWPNVEIPYRPYYAYEEILSVFAERPQQNTTLLAAYERLTSVLLDREVTVAPVEESLRKRYLAEYERGSGEDRSLVVFYTSADRLWAEWITAELTGHGPEVTMRAVDADESLEGFGSLRRMVTSADHVLVVLSASYVSAAFGAEIWHLASVGRSDHTTFHAVKIDGSRLEPHYSTAAAIDVTGLNSGDIQSALLRTADGIHQDAPRPVRDHRFVGKPRTTTNLPPSSVVFVGRAAEIERIRDYFSSGNDRPLAIVGLGGIGKTQVSLEYARRFSRDYDIVWVVQATDSQRLKEGLGELAIALGYSPSLDLDTRIRRLRDSLEERTTPPRRTLLILNNADQPDDEFLGLIPRTSADILITTRFGTWDEAAETFDIGNMRRADSIKLIRRRVPRISLSEADEVAERMGDLPLAVAQAAAYLHTVAVPVPEYLQSLHSQDRILGLLEDQRFGGAGDVLDAWIVSLDRLREERPAAAWLLELCAAMGPSPIGMSIILGQELGGHLTAFDGALADIDEQRLLLDDISRYALAQVDAARTAVIIHPLVRLRIQAQVHDLEQLRDIARSVLARVGSQLSPEDPGTWPRFSEILTHARDLDIIDSQAESMRVLVVSLVRYLYRRGDYHASQALANAALGAWRETADNDDPLTLRTRFHLANAVRARGDITLAHSIDKDVYRRQLAAFGPSHRDTLATARSLGFDLRATGQYAESVSLDRRTLDLYRAAYGQEHPDTLIAVNNLAIGLRLVGDFASAAELNDQTLELRSRIFGTEDAGTLTAAGNYGRDLRDLGYLWESYSLLHRTLQAQQLSPGGDHLDTLRTGKELALTLRQLGRFADAHELVRQTTARYATVTGRNHPDALSCELAAVTIQSAIGENRDAVTAAKRLWQFADQVYGPVAHLTLACRSTYAILLLKEESFTSAFDAAAAVHEHLTRDLGPGHPHVLFAGVNLANAHFALGDLEAAKELDRFAYVELTRTLGSRHPDALAAALSFAADRLALGEVDAGKQQHTDALRLLIEVLGGTHPRVEQAIRGERLNVYIEPAPL</sequence>
<name>A0ABW2GVS1_9ACTN</name>
<evidence type="ECO:0000259" key="1">
    <source>
        <dbReference type="Pfam" id="PF13676"/>
    </source>
</evidence>
<dbReference type="Gene3D" id="3.40.50.300">
    <property type="entry name" value="P-loop containing nucleotide triphosphate hydrolases"/>
    <property type="match status" value="2"/>
</dbReference>
<proteinExistence type="predicted"/>
<organism evidence="2 3">
    <name type="scientific">Catellatospora aurea</name>
    <dbReference type="NCBI Taxonomy" id="1337874"/>
    <lineage>
        <taxon>Bacteria</taxon>
        <taxon>Bacillati</taxon>
        <taxon>Actinomycetota</taxon>
        <taxon>Actinomycetes</taxon>
        <taxon>Micromonosporales</taxon>
        <taxon>Micromonosporaceae</taxon>
        <taxon>Catellatospora</taxon>
    </lineage>
</organism>
<dbReference type="EMBL" id="JBHTAC010000015">
    <property type="protein sequence ID" value="MFC7244125.1"/>
    <property type="molecule type" value="Genomic_DNA"/>
</dbReference>
<evidence type="ECO:0000313" key="3">
    <source>
        <dbReference type="Proteomes" id="UP001596392"/>
    </source>
</evidence>
<protein>
    <submittedName>
        <fullName evidence="2">FxSxx-COOH system tetratricopeptide repeat protein</fullName>
    </submittedName>
</protein>
<dbReference type="RefSeq" id="WP_376807190.1">
    <property type="nucleotide sequence ID" value="NZ_JBHTAC010000015.1"/>
</dbReference>
<dbReference type="Gene3D" id="1.25.40.10">
    <property type="entry name" value="Tetratricopeptide repeat domain"/>
    <property type="match status" value="2"/>
</dbReference>
<dbReference type="InterPro" id="IPR053137">
    <property type="entry name" value="NLR-like"/>
</dbReference>
<keyword evidence="3" id="KW-1185">Reference proteome</keyword>
<dbReference type="Pfam" id="PF13424">
    <property type="entry name" value="TPR_12"/>
    <property type="match status" value="2"/>
</dbReference>
<evidence type="ECO:0000313" key="2">
    <source>
        <dbReference type="EMBL" id="MFC7244125.1"/>
    </source>
</evidence>
<dbReference type="SUPFAM" id="SSF48452">
    <property type="entry name" value="TPR-like"/>
    <property type="match status" value="2"/>
</dbReference>
<dbReference type="InterPro" id="IPR000157">
    <property type="entry name" value="TIR_dom"/>
</dbReference>
<dbReference type="InterPro" id="IPR027417">
    <property type="entry name" value="P-loop_NTPase"/>
</dbReference>
<dbReference type="NCBIfam" id="NF040586">
    <property type="entry name" value="FxSxx_TPR"/>
    <property type="match status" value="1"/>
</dbReference>
<dbReference type="PANTHER" id="PTHR46082:SF6">
    <property type="entry name" value="AAA+ ATPASE DOMAIN-CONTAINING PROTEIN-RELATED"/>
    <property type="match status" value="1"/>
</dbReference>
<feature type="domain" description="TIR" evidence="1">
    <location>
        <begin position="336"/>
        <end position="441"/>
    </location>
</feature>
<dbReference type="PANTHER" id="PTHR46082">
    <property type="entry name" value="ATP/GTP-BINDING PROTEIN-RELATED"/>
    <property type="match status" value="1"/>
</dbReference>
<dbReference type="Pfam" id="PF13676">
    <property type="entry name" value="TIR_2"/>
    <property type="match status" value="1"/>
</dbReference>
<accession>A0ABW2GVS1</accession>
<dbReference type="InterPro" id="IPR011990">
    <property type="entry name" value="TPR-like_helical_dom_sf"/>
</dbReference>
<dbReference type="Proteomes" id="UP001596392">
    <property type="component" value="Unassembled WGS sequence"/>
</dbReference>
<reference evidence="3" key="1">
    <citation type="journal article" date="2019" name="Int. J. Syst. Evol. Microbiol.">
        <title>The Global Catalogue of Microorganisms (GCM) 10K type strain sequencing project: providing services to taxonomists for standard genome sequencing and annotation.</title>
        <authorList>
            <consortium name="The Broad Institute Genomics Platform"/>
            <consortium name="The Broad Institute Genome Sequencing Center for Infectious Disease"/>
            <person name="Wu L."/>
            <person name="Ma J."/>
        </authorList>
    </citation>
    <scope>NUCLEOTIDE SEQUENCE [LARGE SCALE GENOMIC DNA]</scope>
    <source>
        <strain evidence="3">CGMCC 1.9106</strain>
    </source>
</reference>
<dbReference type="SUPFAM" id="SSF52540">
    <property type="entry name" value="P-loop containing nucleoside triphosphate hydrolases"/>
    <property type="match status" value="2"/>
</dbReference>
<comment type="caution">
    <text evidence="2">The sequence shown here is derived from an EMBL/GenBank/DDBJ whole genome shotgun (WGS) entry which is preliminary data.</text>
</comment>
<gene>
    <name evidence="2" type="primary">fxsT</name>
    <name evidence="2" type="ORF">ACFQO7_16760</name>
</gene>